<name>W1YBC9_9ZZZZ</name>
<evidence type="ECO:0000256" key="5">
    <source>
        <dbReference type="ARBA" id="ARBA00023239"/>
    </source>
</evidence>
<keyword evidence="4" id="KW-0472">Membrane</keyword>
<dbReference type="Pfam" id="PF02618">
    <property type="entry name" value="YceG"/>
    <property type="match status" value="1"/>
</dbReference>
<keyword evidence="2" id="KW-0812">Transmembrane</keyword>
<evidence type="ECO:0000256" key="1">
    <source>
        <dbReference type="ARBA" id="ARBA00022475"/>
    </source>
</evidence>
<evidence type="ECO:0000256" key="4">
    <source>
        <dbReference type="ARBA" id="ARBA00023136"/>
    </source>
</evidence>
<organism evidence="7">
    <name type="scientific">human gut metagenome</name>
    <dbReference type="NCBI Taxonomy" id="408170"/>
    <lineage>
        <taxon>unclassified sequences</taxon>
        <taxon>metagenomes</taxon>
        <taxon>organismal metagenomes</taxon>
    </lineage>
</organism>
<keyword evidence="1" id="KW-1003">Cell membrane</keyword>
<evidence type="ECO:0000313" key="7">
    <source>
        <dbReference type="EMBL" id="ETJ39696.1"/>
    </source>
</evidence>
<dbReference type="InterPro" id="IPR003770">
    <property type="entry name" value="MLTG-like"/>
</dbReference>
<dbReference type="GO" id="GO:0016829">
    <property type="term" value="F:lyase activity"/>
    <property type="evidence" value="ECO:0007669"/>
    <property type="project" value="UniProtKB-KW"/>
</dbReference>
<evidence type="ECO:0000256" key="6">
    <source>
        <dbReference type="ARBA" id="ARBA00023316"/>
    </source>
</evidence>
<feature type="non-terminal residue" evidence="7">
    <location>
        <position position="1"/>
    </location>
</feature>
<dbReference type="AlphaFoldDB" id="W1YBC9"/>
<feature type="non-terminal residue" evidence="7">
    <location>
        <position position="72"/>
    </location>
</feature>
<evidence type="ECO:0000256" key="3">
    <source>
        <dbReference type="ARBA" id="ARBA00022989"/>
    </source>
</evidence>
<keyword evidence="6" id="KW-0961">Cell wall biogenesis/degradation</keyword>
<keyword evidence="5 7" id="KW-0456">Lyase</keyword>
<comment type="caution">
    <text evidence="7">The sequence shown here is derived from an EMBL/GenBank/DDBJ whole genome shotgun (WGS) entry which is preliminary data.</text>
</comment>
<reference evidence="7" key="1">
    <citation type="submission" date="2013-12" db="EMBL/GenBank/DDBJ databases">
        <title>A Varibaculum cambriense genome reconstructed from a premature infant gut community with otherwise low bacterial novelty that shifts toward anaerobic metabolism during the third week of life.</title>
        <authorList>
            <person name="Brown C.T."/>
            <person name="Sharon I."/>
            <person name="Thomas B.C."/>
            <person name="Castelle C.J."/>
            <person name="Morowitz M.J."/>
            <person name="Banfield J.F."/>
        </authorList>
    </citation>
    <scope>NUCLEOTIDE SEQUENCE</scope>
</reference>
<dbReference type="PANTHER" id="PTHR30518">
    <property type="entry name" value="ENDOLYTIC MUREIN TRANSGLYCOSYLASE"/>
    <property type="match status" value="1"/>
</dbReference>
<dbReference type="EMBL" id="AZMM01006428">
    <property type="protein sequence ID" value="ETJ39696.1"/>
    <property type="molecule type" value="Genomic_DNA"/>
</dbReference>
<protein>
    <submittedName>
        <fullName evidence="7">Aminodeoxychorismate lyase</fullName>
    </submittedName>
</protein>
<evidence type="ECO:0000256" key="2">
    <source>
        <dbReference type="ARBA" id="ARBA00022692"/>
    </source>
</evidence>
<proteinExistence type="predicted"/>
<accession>W1YBC9</accession>
<dbReference type="PANTHER" id="PTHR30518:SF2">
    <property type="entry name" value="ENDOLYTIC MUREIN TRANSGLYCOSYLASE"/>
    <property type="match status" value="1"/>
</dbReference>
<keyword evidence="3" id="KW-1133">Transmembrane helix</keyword>
<sequence length="72" mass="8214">TYPVEGFLFPSTYEIPVGATPRDVIQMMADEMNRYLTPAVKKQIQAQHMSIHDFVTLASIVERESLFDADRP</sequence>
<dbReference type="GO" id="GO:0071555">
    <property type="term" value="P:cell wall organization"/>
    <property type="evidence" value="ECO:0007669"/>
    <property type="project" value="UniProtKB-KW"/>
</dbReference>
<gene>
    <name evidence="7" type="ORF">Q604_UNBC06428G0001</name>
</gene>